<sequence length="120" mass="13419">MADALEGHDQEQIALMEERLILLDEDDNAIGEESKKTCTSFLSFDGEHPAAAVAATSRLFLLPLSPDRWEAFIAEEGRRKDHLPESLDQYLLQPSTSKGRRDGSHRPYRCSTGSSKEIES</sequence>
<reference evidence="3 4" key="3">
    <citation type="journal article" date="2017" name="G3 (Bethesda)">
        <title>Comparative analysis highlights variable genome content of wheat rusts and divergence of the mating loci.</title>
        <authorList>
            <person name="Cuomo C.A."/>
            <person name="Bakkeren G."/>
            <person name="Khalil H.B."/>
            <person name="Panwar V."/>
            <person name="Joly D."/>
            <person name="Linning R."/>
            <person name="Sakthikumar S."/>
            <person name="Song X."/>
            <person name="Adiconis X."/>
            <person name="Fan L."/>
            <person name="Goldberg J.M."/>
            <person name="Levin J.Z."/>
            <person name="Young S."/>
            <person name="Zeng Q."/>
            <person name="Anikster Y."/>
            <person name="Bruce M."/>
            <person name="Wang M."/>
            <person name="Yin C."/>
            <person name="McCallum B."/>
            <person name="Szabo L.J."/>
            <person name="Hulbert S."/>
            <person name="Chen X."/>
            <person name="Fellers J.P."/>
        </authorList>
    </citation>
    <scope>NUCLEOTIDE SEQUENCE</scope>
    <source>
        <strain evidence="4">Isolate 1-1 / race 1 (BBBD)</strain>
        <strain evidence="3">isolate 1-1 / race 1 (BBBD)</strain>
    </source>
</reference>
<dbReference type="STRING" id="630390.A0A180GC50"/>
<evidence type="ECO:0000313" key="2">
    <source>
        <dbReference type="EMBL" id="OAV90164.1"/>
    </source>
</evidence>
<evidence type="ECO:0000313" key="3">
    <source>
        <dbReference type="EnsemblFungi" id="PTTG_12631-t43_1-p1"/>
    </source>
</evidence>
<evidence type="ECO:0000256" key="1">
    <source>
        <dbReference type="SAM" id="MobiDB-lite"/>
    </source>
</evidence>
<proteinExistence type="predicted"/>
<evidence type="ECO:0000313" key="4">
    <source>
        <dbReference type="Proteomes" id="UP000005240"/>
    </source>
</evidence>
<reference evidence="2" key="1">
    <citation type="submission" date="2009-11" db="EMBL/GenBank/DDBJ databases">
        <authorList>
            <consortium name="The Broad Institute Genome Sequencing Platform"/>
            <person name="Ward D."/>
            <person name="Feldgarden M."/>
            <person name="Earl A."/>
            <person name="Young S.K."/>
            <person name="Zeng Q."/>
            <person name="Koehrsen M."/>
            <person name="Alvarado L."/>
            <person name="Berlin A."/>
            <person name="Bochicchio J."/>
            <person name="Borenstein D."/>
            <person name="Chapman S.B."/>
            <person name="Chen Z."/>
            <person name="Engels R."/>
            <person name="Freedman E."/>
            <person name="Gellesch M."/>
            <person name="Goldberg J."/>
            <person name="Griggs A."/>
            <person name="Gujja S."/>
            <person name="Heilman E."/>
            <person name="Heiman D."/>
            <person name="Hepburn T."/>
            <person name="Howarth C."/>
            <person name="Jen D."/>
            <person name="Larson L."/>
            <person name="Lewis B."/>
            <person name="Mehta T."/>
            <person name="Park D."/>
            <person name="Pearson M."/>
            <person name="Roberts A."/>
            <person name="Saif S."/>
            <person name="Shea T."/>
            <person name="Shenoy N."/>
            <person name="Sisk P."/>
            <person name="Stolte C."/>
            <person name="Sykes S."/>
            <person name="Thomson T."/>
            <person name="Walk T."/>
            <person name="White J."/>
            <person name="Yandava C."/>
            <person name="Izard J."/>
            <person name="Baranova O.V."/>
            <person name="Blanton J.M."/>
            <person name="Tanner A.C."/>
            <person name="Dewhirst F.E."/>
            <person name="Haas B."/>
            <person name="Nusbaum C."/>
            <person name="Birren B."/>
        </authorList>
    </citation>
    <scope>NUCLEOTIDE SEQUENCE [LARGE SCALE GENOMIC DNA]</scope>
    <source>
        <strain evidence="2">1-1 BBBD Race 1</strain>
    </source>
</reference>
<reference evidence="3" key="4">
    <citation type="submission" date="2025-05" db="UniProtKB">
        <authorList>
            <consortium name="EnsemblFungi"/>
        </authorList>
    </citation>
    <scope>IDENTIFICATION</scope>
    <source>
        <strain evidence="3">isolate 1-1 / race 1 (BBBD)</strain>
    </source>
</reference>
<gene>
    <name evidence="2" type="ORF">PTTG_12631</name>
</gene>
<dbReference type="OrthoDB" id="510307at2759"/>
<organism evidence="2">
    <name type="scientific">Puccinia triticina (isolate 1-1 / race 1 (BBBD))</name>
    <name type="common">Brown leaf rust fungus</name>
    <dbReference type="NCBI Taxonomy" id="630390"/>
    <lineage>
        <taxon>Eukaryota</taxon>
        <taxon>Fungi</taxon>
        <taxon>Dikarya</taxon>
        <taxon>Basidiomycota</taxon>
        <taxon>Pucciniomycotina</taxon>
        <taxon>Pucciniomycetes</taxon>
        <taxon>Pucciniales</taxon>
        <taxon>Pucciniaceae</taxon>
        <taxon>Puccinia</taxon>
    </lineage>
</organism>
<dbReference type="EMBL" id="ADAS02000107">
    <property type="protein sequence ID" value="OAV90164.1"/>
    <property type="molecule type" value="Genomic_DNA"/>
</dbReference>
<protein>
    <submittedName>
        <fullName evidence="2 3">Uncharacterized protein</fullName>
    </submittedName>
</protein>
<dbReference type="AlphaFoldDB" id="A0A180GC50"/>
<name>A0A180GC50_PUCT1</name>
<accession>A0A180GC50</accession>
<reference evidence="2" key="2">
    <citation type="submission" date="2016-05" db="EMBL/GenBank/DDBJ databases">
        <title>Comparative analysis highlights variable genome content of wheat rusts and divergence of the mating loci.</title>
        <authorList>
            <person name="Cuomo C.A."/>
            <person name="Bakkeren G."/>
            <person name="Szabo L."/>
            <person name="Khalil H."/>
            <person name="Joly D."/>
            <person name="Goldberg J."/>
            <person name="Young S."/>
            <person name="Zeng Q."/>
            <person name="Fellers J."/>
        </authorList>
    </citation>
    <scope>NUCLEOTIDE SEQUENCE [LARGE SCALE GENOMIC DNA]</scope>
    <source>
        <strain evidence="2">1-1 BBBD Race 1</strain>
    </source>
</reference>
<feature type="compositionally biased region" description="Polar residues" evidence="1">
    <location>
        <begin position="111"/>
        <end position="120"/>
    </location>
</feature>
<keyword evidence="4" id="KW-1185">Reference proteome</keyword>
<feature type="region of interest" description="Disordered" evidence="1">
    <location>
        <begin position="84"/>
        <end position="120"/>
    </location>
</feature>
<dbReference type="EnsemblFungi" id="PTTG_12631-t43_1">
    <property type="protein sequence ID" value="PTTG_12631-t43_1-p1"/>
    <property type="gene ID" value="PTTG_12631"/>
</dbReference>
<dbReference type="Proteomes" id="UP000005240">
    <property type="component" value="Unassembled WGS sequence"/>
</dbReference>
<dbReference type="VEuPathDB" id="FungiDB:PTTG_12631"/>
<dbReference type="Gene3D" id="3.90.79.10">
    <property type="entry name" value="Nucleoside Triphosphate Pyrophosphohydrolase"/>
    <property type="match status" value="1"/>
</dbReference>